<keyword evidence="4" id="KW-1003">Cell membrane</keyword>
<feature type="transmembrane region" description="Helical" evidence="9">
    <location>
        <begin position="181"/>
        <end position="203"/>
    </location>
</feature>
<evidence type="ECO:0000256" key="7">
    <source>
        <dbReference type="ARBA" id="ARBA00022989"/>
    </source>
</evidence>
<evidence type="ECO:0000313" key="12">
    <source>
        <dbReference type="Proteomes" id="UP001597417"/>
    </source>
</evidence>
<organism evidence="11 12">
    <name type="scientific">Amycolatopsis pigmentata</name>
    <dbReference type="NCBI Taxonomy" id="450801"/>
    <lineage>
        <taxon>Bacteria</taxon>
        <taxon>Bacillati</taxon>
        <taxon>Actinomycetota</taxon>
        <taxon>Actinomycetes</taxon>
        <taxon>Pseudonocardiales</taxon>
        <taxon>Pseudonocardiaceae</taxon>
        <taxon>Amycolatopsis</taxon>
    </lineage>
</organism>
<dbReference type="InterPro" id="IPR035906">
    <property type="entry name" value="MetI-like_sf"/>
</dbReference>
<accession>A0ABW5G7L0</accession>
<evidence type="ECO:0000256" key="3">
    <source>
        <dbReference type="ARBA" id="ARBA00022448"/>
    </source>
</evidence>
<dbReference type="InterPro" id="IPR010065">
    <property type="entry name" value="AA_ABC_transptr_permease_3TM"/>
</dbReference>
<dbReference type="EMBL" id="JBHUKR010000025">
    <property type="protein sequence ID" value="MFD2422171.1"/>
    <property type="molecule type" value="Genomic_DNA"/>
</dbReference>
<keyword evidence="6" id="KW-0029">Amino-acid transport</keyword>
<evidence type="ECO:0000256" key="5">
    <source>
        <dbReference type="ARBA" id="ARBA00022692"/>
    </source>
</evidence>
<dbReference type="Gene3D" id="1.10.3720.10">
    <property type="entry name" value="MetI-like"/>
    <property type="match status" value="1"/>
</dbReference>
<name>A0ABW5G7L0_9PSEU</name>
<dbReference type="InterPro" id="IPR043429">
    <property type="entry name" value="ArtM/GltK/GlnP/TcyL/YhdX-like"/>
</dbReference>
<dbReference type="Proteomes" id="UP001597417">
    <property type="component" value="Unassembled WGS sequence"/>
</dbReference>
<evidence type="ECO:0000256" key="9">
    <source>
        <dbReference type="RuleBase" id="RU363032"/>
    </source>
</evidence>
<dbReference type="NCBIfam" id="TIGR01726">
    <property type="entry name" value="HEQRo_perm_3TM"/>
    <property type="match status" value="1"/>
</dbReference>
<dbReference type="InterPro" id="IPR000515">
    <property type="entry name" value="MetI-like"/>
</dbReference>
<dbReference type="PANTHER" id="PTHR30614">
    <property type="entry name" value="MEMBRANE COMPONENT OF AMINO ACID ABC TRANSPORTER"/>
    <property type="match status" value="1"/>
</dbReference>
<comment type="similarity">
    <text evidence="2">Belongs to the binding-protein-dependent transport system permease family. HisMQ subfamily.</text>
</comment>
<feature type="domain" description="ABC transmembrane type-1" evidence="10">
    <location>
        <begin position="14"/>
        <end position="202"/>
    </location>
</feature>
<proteinExistence type="inferred from homology"/>
<gene>
    <name evidence="11" type="ORF">ACFSXZ_38180</name>
</gene>
<comment type="caution">
    <text evidence="11">The sequence shown here is derived from an EMBL/GenBank/DDBJ whole genome shotgun (WGS) entry which is preliminary data.</text>
</comment>
<dbReference type="RefSeq" id="WP_378271133.1">
    <property type="nucleotide sequence ID" value="NZ_JBHUKR010000025.1"/>
</dbReference>
<evidence type="ECO:0000313" key="11">
    <source>
        <dbReference type="EMBL" id="MFD2422171.1"/>
    </source>
</evidence>
<dbReference type="SUPFAM" id="SSF161098">
    <property type="entry name" value="MetI-like"/>
    <property type="match status" value="1"/>
</dbReference>
<feature type="transmembrane region" description="Helical" evidence="9">
    <location>
        <begin position="78"/>
        <end position="99"/>
    </location>
</feature>
<keyword evidence="8 9" id="KW-0472">Membrane</keyword>
<evidence type="ECO:0000256" key="6">
    <source>
        <dbReference type="ARBA" id="ARBA00022970"/>
    </source>
</evidence>
<feature type="transmembrane region" description="Helical" evidence="9">
    <location>
        <begin position="20"/>
        <end position="38"/>
    </location>
</feature>
<evidence type="ECO:0000256" key="4">
    <source>
        <dbReference type="ARBA" id="ARBA00022475"/>
    </source>
</evidence>
<evidence type="ECO:0000256" key="8">
    <source>
        <dbReference type="ARBA" id="ARBA00023136"/>
    </source>
</evidence>
<protein>
    <submittedName>
        <fullName evidence="11">Amino acid ABC transporter permease</fullName>
    </submittedName>
</protein>
<dbReference type="Pfam" id="PF00528">
    <property type="entry name" value="BPD_transp_1"/>
    <property type="match status" value="1"/>
</dbReference>
<dbReference type="PROSITE" id="PS50928">
    <property type="entry name" value="ABC_TM1"/>
    <property type="match status" value="1"/>
</dbReference>
<evidence type="ECO:0000256" key="2">
    <source>
        <dbReference type="ARBA" id="ARBA00010072"/>
    </source>
</evidence>
<keyword evidence="12" id="KW-1185">Reference proteome</keyword>
<feature type="transmembrane region" description="Helical" evidence="9">
    <location>
        <begin position="144"/>
        <end position="161"/>
    </location>
</feature>
<keyword evidence="3 9" id="KW-0813">Transport</keyword>
<dbReference type="PANTHER" id="PTHR30614:SF37">
    <property type="entry name" value="AMINO-ACID ABC TRANSPORTER PERMEASE PROTEIN YHDX-RELATED"/>
    <property type="match status" value="1"/>
</dbReference>
<feature type="transmembrane region" description="Helical" evidence="9">
    <location>
        <begin position="50"/>
        <end position="72"/>
    </location>
</feature>
<keyword evidence="7 9" id="KW-1133">Transmembrane helix</keyword>
<sequence>MNSITHIGVLLSGLAGTAELSALAFGGALVLGTLLAIFRVSPIPPLAAAATVYVAVFRNVPLLVLLVLFVFGLPEIGLLLPLFASAALCMALYAAALVCEVVRSGIRTVPLGQAEAARALGLTFGQSLRHVILPQAMRSMVPPLGNILIAVVLSTSLAAAVGVAELTNGVQTLSLRYAEGLAAFGIAAVFYVTITLGSSAALSRIERRVRIRR</sequence>
<evidence type="ECO:0000256" key="1">
    <source>
        <dbReference type="ARBA" id="ARBA00004651"/>
    </source>
</evidence>
<reference evidence="12" key="1">
    <citation type="journal article" date="2019" name="Int. J. Syst. Evol. Microbiol.">
        <title>The Global Catalogue of Microorganisms (GCM) 10K type strain sequencing project: providing services to taxonomists for standard genome sequencing and annotation.</title>
        <authorList>
            <consortium name="The Broad Institute Genomics Platform"/>
            <consortium name="The Broad Institute Genome Sequencing Center for Infectious Disease"/>
            <person name="Wu L."/>
            <person name="Ma J."/>
        </authorList>
    </citation>
    <scope>NUCLEOTIDE SEQUENCE [LARGE SCALE GENOMIC DNA]</scope>
    <source>
        <strain evidence="12">CGMCC 4.7645</strain>
    </source>
</reference>
<evidence type="ECO:0000259" key="10">
    <source>
        <dbReference type="PROSITE" id="PS50928"/>
    </source>
</evidence>
<comment type="subcellular location">
    <subcellularLocation>
        <location evidence="1 9">Cell membrane</location>
        <topology evidence="1 9">Multi-pass membrane protein</topology>
    </subcellularLocation>
</comment>
<keyword evidence="5 9" id="KW-0812">Transmembrane</keyword>
<dbReference type="CDD" id="cd06261">
    <property type="entry name" value="TM_PBP2"/>
    <property type="match status" value="1"/>
</dbReference>